<name>A0A811TJ36_9EURY</name>
<dbReference type="InterPro" id="IPR000055">
    <property type="entry name" value="Restrct_endonuc_typeI_TRD"/>
</dbReference>
<evidence type="ECO:0000313" key="6">
    <source>
        <dbReference type="Proteomes" id="UP000634805"/>
    </source>
</evidence>
<keyword evidence="3" id="KW-0238">DNA-binding</keyword>
<dbReference type="Proteomes" id="UP000634805">
    <property type="component" value="Unassembled WGS sequence"/>
</dbReference>
<comment type="caution">
    <text evidence="5">The sequence shown here is derived from an EMBL/GenBank/DDBJ whole genome shotgun (WGS) entry which is preliminary data.</text>
</comment>
<dbReference type="PANTHER" id="PTHR30408">
    <property type="entry name" value="TYPE-1 RESTRICTION ENZYME ECOKI SPECIFICITY PROTEIN"/>
    <property type="match status" value="1"/>
</dbReference>
<dbReference type="CDD" id="cd17262">
    <property type="entry name" value="RMtype1_S_Aco12261I-TRD2-CR2"/>
    <property type="match status" value="1"/>
</dbReference>
<dbReference type="InterPro" id="IPR044946">
    <property type="entry name" value="Restrct_endonuc_typeI_TRD_sf"/>
</dbReference>
<dbReference type="EMBL" id="CAJHIS010000034">
    <property type="protein sequence ID" value="CAD6494846.1"/>
    <property type="molecule type" value="Genomic_DNA"/>
</dbReference>
<dbReference type="Pfam" id="PF01420">
    <property type="entry name" value="Methylase_S"/>
    <property type="match status" value="2"/>
</dbReference>
<reference evidence="5" key="1">
    <citation type="submission" date="2020-10" db="EMBL/GenBank/DDBJ databases">
        <authorList>
            <person name="Hahn C.J."/>
            <person name="Laso-Perez R."/>
            <person name="Vulcano F."/>
            <person name="Vaziourakis K.-M."/>
            <person name="Stokke R."/>
            <person name="Steen I.H."/>
            <person name="Teske A."/>
            <person name="Boetius A."/>
            <person name="Liebeke M."/>
            <person name="Amann R."/>
            <person name="Knittel K."/>
        </authorList>
    </citation>
    <scope>NUCLEOTIDE SEQUENCE</scope>
    <source>
        <strain evidence="5">Gfbio:e3339647-f889-4370-9287-4fb5cb688e4c:AG392D22_GoMArc1</strain>
    </source>
</reference>
<evidence type="ECO:0000313" key="5">
    <source>
        <dbReference type="EMBL" id="CAD6494846.1"/>
    </source>
</evidence>
<dbReference type="PANTHER" id="PTHR30408:SF13">
    <property type="entry name" value="TYPE I RESTRICTION ENZYME HINDI SPECIFICITY SUBUNIT"/>
    <property type="match status" value="1"/>
</dbReference>
<dbReference type="AlphaFoldDB" id="A0A811TJ36"/>
<evidence type="ECO:0000256" key="3">
    <source>
        <dbReference type="ARBA" id="ARBA00023125"/>
    </source>
</evidence>
<evidence type="ECO:0000259" key="4">
    <source>
        <dbReference type="Pfam" id="PF01420"/>
    </source>
</evidence>
<comment type="similarity">
    <text evidence="1">Belongs to the type-I restriction system S methylase family.</text>
</comment>
<gene>
    <name evidence="5" type="ORF">EMLJLAPB_00977</name>
</gene>
<accession>A0A811TJ36</accession>
<organism evidence="5 6">
    <name type="scientific">Candidatus Argoarchaeum ethanivorans</name>
    <dbReference type="NCBI Taxonomy" id="2608793"/>
    <lineage>
        <taxon>Archaea</taxon>
        <taxon>Methanobacteriati</taxon>
        <taxon>Methanobacteriota</taxon>
        <taxon>Stenosarchaea group</taxon>
        <taxon>Methanomicrobia</taxon>
        <taxon>Methanosarcinales</taxon>
        <taxon>Methanosarcinales incertae sedis</taxon>
        <taxon>GOM Arc I cluster</taxon>
        <taxon>Candidatus Argoarchaeum</taxon>
    </lineage>
</organism>
<evidence type="ECO:0000256" key="1">
    <source>
        <dbReference type="ARBA" id="ARBA00010923"/>
    </source>
</evidence>
<dbReference type="SUPFAM" id="SSF116734">
    <property type="entry name" value="DNA methylase specificity domain"/>
    <property type="match status" value="2"/>
</dbReference>
<evidence type="ECO:0000256" key="2">
    <source>
        <dbReference type="ARBA" id="ARBA00022747"/>
    </source>
</evidence>
<dbReference type="CDD" id="cd17260">
    <property type="entry name" value="RMtype1_S_EcoEI-TRD1-CR1_like"/>
    <property type="match status" value="1"/>
</dbReference>
<proteinExistence type="inferred from homology"/>
<dbReference type="GO" id="GO:0009307">
    <property type="term" value="P:DNA restriction-modification system"/>
    <property type="evidence" value="ECO:0007669"/>
    <property type="project" value="UniProtKB-KW"/>
</dbReference>
<protein>
    <submittedName>
        <fullName evidence="5">Type I restriction modification DNA specificity domain protein</fullName>
    </submittedName>
</protein>
<dbReference type="Gene3D" id="3.90.220.20">
    <property type="entry name" value="DNA methylase specificity domains"/>
    <property type="match status" value="2"/>
</dbReference>
<sequence>MGSREKMKTKFKDTEIGMIPEGWNVEVFSNVIAINPKRAIKKGTTARKISMQNLIEFKRTIDGFELSEFKGGSKFQNEDTLMARITPCLENGKTAYVDLLEDNEIAFGSTEFIVLSGKDNLTRNDFVYYLAISPKIRRIAIQSMTGTSGRQRIQADLLGDVEIGIPSLSEQHRIAKILSNLDSKIELLQKQNKTLEAIGQAIFKHWFVDFEFPNEEGKSYKSSGGEMVFNEELGKEIPKGWDVGKLGDIIENFDSKRIPLSSREREKRKGKFPYYGATKIMDYVDDYLFNGTYILMAEDGSVTDDGGYPVLQYVWGKFWVNNHAHIIKGKGISTEFLYVLLLRTKISEYVTGAVQPKLNQTNMNSIKILIPDSLSVKSFDKLIQDMFIKQKSLYEQIQSLQKIRDSLLPKLMSGKIRVPAEVRT</sequence>
<feature type="domain" description="Type I restriction modification DNA specificity" evidence="4">
    <location>
        <begin position="238"/>
        <end position="373"/>
    </location>
</feature>
<keyword evidence="2" id="KW-0680">Restriction system</keyword>
<dbReference type="GO" id="GO:0003677">
    <property type="term" value="F:DNA binding"/>
    <property type="evidence" value="ECO:0007669"/>
    <property type="project" value="UniProtKB-KW"/>
</dbReference>
<feature type="domain" description="Type I restriction modification DNA specificity" evidence="4">
    <location>
        <begin position="69"/>
        <end position="196"/>
    </location>
</feature>
<dbReference type="InterPro" id="IPR052021">
    <property type="entry name" value="Type-I_RS_S_subunit"/>
</dbReference>